<accession>A0A0A9F5J2</accession>
<dbReference type="AlphaFoldDB" id="A0A0A9F5J2"/>
<evidence type="ECO:0000313" key="1">
    <source>
        <dbReference type="EMBL" id="JAE07587.1"/>
    </source>
</evidence>
<proteinExistence type="predicted"/>
<protein>
    <submittedName>
        <fullName evidence="1">Uncharacterized protein</fullName>
    </submittedName>
</protein>
<reference evidence="1" key="1">
    <citation type="submission" date="2014-09" db="EMBL/GenBank/DDBJ databases">
        <authorList>
            <person name="Magalhaes I.L.F."/>
            <person name="Oliveira U."/>
            <person name="Santos F.R."/>
            <person name="Vidigal T.H.D.A."/>
            <person name="Brescovit A.D."/>
            <person name="Santos A.J."/>
        </authorList>
    </citation>
    <scope>NUCLEOTIDE SEQUENCE</scope>
    <source>
        <tissue evidence="1">Shoot tissue taken approximately 20 cm above the soil surface</tissue>
    </source>
</reference>
<organism evidence="1">
    <name type="scientific">Arundo donax</name>
    <name type="common">Giant reed</name>
    <name type="synonym">Donax arundinaceus</name>
    <dbReference type="NCBI Taxonomy" id="35708"/>
    <lineage>
        <taxon>Eukaryota</taxon>
        <taxon>Viridiplantae</taxon>
        <taxon>Streptophyta</taxon>
        <taxon>Embryophyta</taxon>
        <taxon>Tracheophyta</taxon>
        <taxon>Spermatophyta</taxon>
        <taxon>Magnoliopsida</taxon>
        <taxon>Liliopsida</taxon>
        <taxon>Poales</taxon>
        <taxon>Poaceae</taxon>
        <taxon>PACMAD clade</taxon>
        <taxon>Arundinoideae</taxon>
        <taxon>Arundineae</taxon>
        <taxon>Arundo</taxon>
    </lineage>
</organism>
<reference evidence="1" key="2">
    <citation type="journal article" date="2015" name="Data Brief">
        <title>Shoot transcriptome of the giant reed, Arundo donax.</title>
        <authorList>
            <person name="Barrero R.A."/>
            <person name="Guerrero F.D."/>
            <person name="Moolhuijzen P."/>
            <person name="Goolsby J.A."/>
            <person name="Tidwell J."/>
            <person name="Bellgard S.E."/>
            <person name="Bellgard M.I."/>
        </authorList>
    </citation>
    <scope>NUCLEOTIDE SEQUENCE</scope>
    <source>
        <tissue evidence="1">Shoot tissue taken approximately 20 cm above the soil surface</tissue>
    </source>
</reference>
<name>A0A0A9F5J2_ARUDO</name>
<dbReference type="EMBL" id="GBRH01190309">
    <property type="protein sequence ID" value="JAE07587.1"/>
    <property type="molecule type" value="Transcribed_RNA"/>
</dbReference>
<sequence length="51" mass="6044">MSDNDRQITTKLIMETTSTSNATTYTARKLRQKEFFFGKKYRCSKFKKTLV</sequence>